<feature type="domain" description="Cupin type-2" evidence="2">
    <location>
        <begin position="50"/>
        <end position="121"/>
    </location>
</feature>
<dbReference type="EMBL" id="BKAJ01000092">
    <property type="protein sequence ID" value="GEP58031.1"/>
    <property type="molecule type" value="Genomic_DNA"/>
</dbReference>
<dbReference type="SUPFAM" id="SSF51182">
    <property type="entry name" value="RmlC-like cupins"/>
    <property type="match status" value="1"/>
</dbReference>
<sequence>MGDRVIATRALDLPARTGSDYPAPHNAPCLERVRRALGDAFGLSQFGVNLLDLPPGTWSSQRHWHERQDEFVYVLEGEVVLVTDEGETVLTPGMTAGFRAGSGNGHHLVNRSDRTARVLEVGTRTVEEVATYSDIDMMVREDASGWGYFTKDGRPLK</sequence>
<dbReference type="InterPro" id="IPR014710">
    <property type="entry name" value="RmlC-like_jellyroll"/>
</dbReference>
<dbReference type="PANTHER" id="PTHR35848">
    <property type="entry name" value="OXALATE-BINDING PROTEIN"/>
    <property type="match status" value="1"/>
</dbReference>
<protein>
    <submittedName>
        <fullName evidence="3">Transcriptional regulator</fullName>
    </submittedName>
</protein>
<dbReference type="Gene3D" id="2.60.120.10">
    <property type="entry name" value="Jelly Rolls"/>
    <property type="match status" value="1"/>
</dbReference>
<proteinExistence type="predicted"/>
<dbReference type="CDD" id="cd02224">
    <property type="entry name" value="cupin_SPO2919-like"/>
    <property type="match status" value="1"/>
</dbReference>
<evidence type="ECO:0000313" key="3">
    <source>
        <dbReference type="EMBL" id="GEP58031.1"/>
    </source>
</evidence>
<keyword evidence="4" id="KW-1185">Reference proteome</keyword>
<evidence type="ECO:0000313" key="4">
    <source>
        <dbReference type="Proteomes" id="UP000321058"/>
    </source>
</evidence>
<dbReference type="InterPro" id="IPR013096">
    <property type="entry name" value="Cupin_2"/>
</dbReference>
<dbReference type="AlphaFoldDB" id="A0A512NGG4"/>
<accession>A0A512NGG4</accession>
<keyword evidence="1" id="KW-0479">Metal-binding</keyword>
<dbReference type="RefSeq" id="WP_147152880.1">
    <property type="nucleotide sequence ID" value="NZ_BKAJ01000092.1"/>
</dbReference>
<dbReference type="Pfam" id="PF07883">
    <property type="entry name" value="Cupin_2"/>
    <property type="match status" value="1"/>
</dbReference>
<dbReference type="GO" id="GO:0046872">
    <property type="term" value="F:metal ion binding"/>
    <property type="evidence" value="ECO:0007669"/>
    <property type="project" value="UniProtKB-KW"/>
</dbReference>
<gene>
    <name evidence="3" type="ORF">RSO01_51970</name>
</gene>
<evidence type="ECO:0000259" key="2">
    <source>
        <dbReference type="Pfam" id="PF07883"/>
    </source>
</evidence>
<name>A0A512NGG4_9HYPH</name>
<dbReference type="OrthoDB" id="5290459at2"/>
<organism evidence="3 4">
    <name type="scientific">Reyranella soli</name>
    <dbReference type="NCBI Taxonomy" id="1230389"/>
    <lineage>
        <taxon>Bacteria</taxon>
        <taxon>Pseudomonadati</taxon>
        <taxon>Pseudomonadota</taxon>
        <taxon>Alphaproteobacteria</taxon>
        <taxon>Hyphomicrobiales</taxon>
        <taxon>Reyranellaceae</taxon>
        <taxon>Reyranella</taxon>
    </lineage>
</organism>
<evidence type="ECO:0000256" key="1">
    <source>
        <dbReference type="ARBA" id="ARBA00022723"/>
    </source>
</evidence>
<dbReference type="InterPro" id="IPR051610">
    <property type="entry name" value="GPI/OXD"/>
</dbReference>
<dbReference type="Proteomes" id="UP000321058">
    <property type="component" value="Unassembled WGS sequence"/>
</dbReference>
<dbReference type="PANTHER" id="PTHR35848:SF9">
    <property type="entry name" value="SLL1358 PROTEIN"/>
    <property type="match status" value="1"/>
</dbReference>
<comment type="caution">
    <text evidence="3">The sequence shown here is derived from an EMBL/GenBank/DDBJ whole genome shotgun (WGS) entry which is preliminary data.</text>
</comment>
<reference evidence="3 4" key="1">
    <citation type="submission" date="2019-07" db="EMBL/GenBank/DDBJ databases">
        <title>Whole genome shotgun sequence of Reyranella soli NBRC 108950.</title>
        <authorList>
            <person name="Hosoyama A."/>
            <person name="Uohara A."/>
            <person name="Ohji S."/>
            <person name="Ichikawa N."/>
        </authorList>
    </citation>
    <scope>NUCLEOTIDE SEQUENCE [LARGE SCALE GENOMIC DNA]</scope>
    <source>
        <strain evidence="3 4">NBRC 108950</strain>
    </source>
</reference>
<dbReference type="InterPro" id="IPR011051">
    <property type="entry name" value="RmlC_Cupin_sf"/>
</dbReference>